<organism evidence="4">
    <name type="scientific">Soboliphyme baturini</name>
    <dbReference type="NCBI Taxonomy" id="241478"/>
    <lineage>
        <taxon>Eukaryota</taxon>
        <taxon>Metazoa</taxon>
        <taxon>Ecdysozoa</taxon>
        <taxon>Nematoda</taxon>
        <taxon>Enoplea</taxon>
        <taxon>Dorylaimia</taxon>
        <taxon>Dioctophymatida</taxon>
        <taxon>Dioctophymatoidea</taxon>
        <taxon>Soboliphymatidae</taxon>
        <taxon>Soboliphyme</taxon>
    </lineage>
</organism>
<feature type="region of interest" description="Disordered" evidence="1">
    <location>
        <begin position="126"/>
        <end position="170"/>
    </location>
</feature>
<feature type="compositionally biased region" description="Low complexity" evidence="1">
    <location>
        <begin position="131"/>
        <end position="141"/>
    </location>
</feature>
<sequence length="203" mass="22543">MPGFRKHHVTRSHFAFDYLCALRDHLKDPHEDLRQVSMTKYPSVPLSQLVTDAGDECLDDSIVSQSDLIVGCHCHYVCHHHSTHRLLSILVSLTSPLDESRRQSVTAAAKACKASKAAVVTPSKPRRFDCSTTTKPTSSPSVHCSPKPTPRPRIRFRDKDKQRQSSIQKDSLEMDGVLVVDDSTATPVAGQKLDYSGLVRILT</sequence>
<name>A0A183J229_9BILA</name>
<reference evidence="2 3" key="2">
    <citation type="submission" date="2018-11" db="EMBL/GenBank/DDBJ databases">
        <authorList>
            <consortium name="Pathogen Informatics"/>
        </authorList>
    </citation>
    <scope>NUCLEOTIDE SEQUENCE [LARGE SCALE GENOMIC DNA]</scope>
</reference>
<accession>A0A183J229</accession>
<evidence type="ECO:0000256" key="1">
    <source>
        <dbReference type="SAM" id="MobiDB-lite"/>
    </source>
</evidence>
<gene>
    <name evidence="2" type="ORF">SBAD_LOCUS9927</name>
</gene>
<keyword evidence="3" id="KW-1185">Reference proteome</keyword>
<proteinExistence type="predicted"/>
<evidence type="ECO:0000313" key="3">
    <source>
        <dbReference type="Proteomes" id="UP000270296"/>
    </source>
</evidence>
<dbReference type="WBParaSite" id="SBAD_0001027801-mRNA-1">
    <property type="protein sequence ID" value="SBAD_0001027801-mRNA-1"/>
    <property type="gene ID" value="SBAD_0001027801"/>
</dbReference>
<dbReference type="EMBL" id="UZAM01013362">
    <property type="protein sequence ID" value="VDP27409.1"/>
    <property type="molecule type" value="Genomic_DNA"/>
</dbReference>
<dbReference type="Proteomes" id="UP000270296">
    <property type="component" value="Unassembled WGS sequence"/>
</dbReference>
<protein>
    <submittedName>
        <fullName evidence="2 4">Uncharacterized protein</fullName>
    </submittedName>
</protein>
<evidence type="ECO:0000313" key="2">
    <source>
        <dbReference type="EMBL" id="VDP27409.1"/>
    </source>
</evidence>
<reference evidence="4" key="1">
    <citation type="submission" date="2016-06" db="UniProtKB">
        <authorList>
            <consortium name="WormBaseParasite"/>
        </authorList>
    </citation>
    <scope>IDENTIFICATION</scope>
</reference>
<dbReference type="AlphaFoldDB" id="A0A183J229"/>
<evidence type="ECO:0000313" key="4">
    <source>
        <dbReference type="WBParaSite" id="SBAD_0001027801-mRNA-1"/>
    </source>
</evidence>